<evidence type="ECO:0000256" key="1">
    <source>
        <dbReference type="SAM" id="Phobius"/>
    </source>
</evidence>
<feature type="transmembrane region" description="Helical" evidence="1">
    <location>
        <begin position="285"/>
        <end position="309"/>
    </location>
</feature>
<protein>
    <submittedName>
        <fullName evidence="2">Permease</fullName>
    </submittedName>
</protein>
<dbReference type="Proteomes" id="UP000250223">
    <property type="component" value="Unassembled WGS sequence"/>
</dbReference>
<dbReference type="PANTHER" id="PTHR37305">
    <property type="entry name" value="INTEGRAL MEMBRANE PROTEIN-RELATED"/>
    <property type="match status" value="1"/>
</dbReference>
<dbReference type="RefSeq" id="WP_111921094.1">
    <property type="nucleotide sequence ID" value="NZ_JAAZKZ010000050.1"/>
</dbReference>
<evidence type="ECO:0000313" key="3">
    <source>
        <dbReference type="Proteomes" id="UP000250223"/>
    </source>
</evidence>
<dbReference type="Pfam" id="PF12679">
    <property type="entry name" value="ABC2_membrane_2"/>
    <property type="match status" value="1"/>
</dbReference>
<sequence>MLSLIKNEFVKLIYKKKSIFFMIAFILLLSLIAVSEHKSSEQFKKQNTPEARLEYLKEHKQNLVKEKNLNKEKPYIKDIDKALIYIDKDIAKLEKIIASDVKEDYWRITAKESIESKKKIINEDSLSNVEKLRERKEIERLNILLEKNMPPMEMEFNSFKFIELIINDVLGYFLLAIAIVLFSSDIVSGEFTPPTLKLLMVQPVSRGKILLSKFLTSTMCSLAFIYLIEFIFFLAIGHIFGFGNANYPVFIGTVYKLNPLASEKSQLLMEVANSTKMIPIWKNTLYILLHQGLFIIACSSFSLLVSVIFKSNMGSLIFGVLYIIVTSILTALFAPIAKLSHLLFFTYGPSSYLLNGQLATINANPNITIGNSIICLIAWTIACYLISYVIFTKEDILI</sequence>
<gene>
    <name evidence="2" type="ORF">NCTC13028_00260</name>
</gene>
<keyword evidence="1" id="KW-1133">Transmembrane helix</keyword>
<accession>A0A2X2VX49</accession>
<reference evidence="2 3" key="1">
    <citation type="submission" date="2018-06" db="EMBL/GenBank/DDBJ databases">
        <authorList>
            <consortium name="Pathogen Informatics"/>
            <person name="Doyle S."/>
        </authorList>
    </citation>
    <scope>NUCLEOTIDE SEQUENCE [LARGE SCALE GENOMIC DNA]</scope>
    <source>
        <strain evidence="2 3">NCTC13028</strain>
    </source>
</reference>
<feature type="transmembrane region" description="Helical" evidence="1">
    <location>
        <begin position="316"/>
        <end position="337"/>
    </location>
</feature>
<feature type="transmembrane region" description="Helical" evidence="1">
    <location>
        <begin position="214"/>
        <end position="240"/>
    </location>
</feature>
<name>A0A2X2VX49_CLOCO</name>
<feature type="transmembrane region" description="Helical" evidence="1">
    <location>
        <begin position="169"/>
        <end position="193"/>
    </location>
</feature>
<evidence type="ECO:0000313" key="2">
    <source>
        <dbReference type="EMBL" id="SQB33268.1"/>
    </source>
</evidence>
<dbReference type="AlphaFoldDB" id="A0A2X2VX49"/>
<dbReference type="PANTHER" id="PTHR37305:SF1">
    <property type="entry name" value="MEMBRANE PROTEIN"/>
    <property type="match status" value="1"/>
</dbReference>
<dbReference type="EMBL" id="UAWC01000001">
    <property type="protein sequence ID" value="SQB33268.1"/>
    <property type="molecule type" value="Genomic_DNA"/>
</dbReference>
<keyword evidence="1" id="KW-0812">Transmembrane</keyword>
<keyword evidence="1" id="KW-0472">Membrane</keyword>
<organism evidence="2 3">
    <name type="scientific">Clostridium cochlearium</name>
    <dbReference type="NCBI Taxonomy" id="1494"/>
    <lineage>
        <taxon>Bacteria</taxon>
        <taxon>Bacillati</taxon>
        <taxon>Bacillota</taxon>
        <taxon>Clostridia</taxon>
        <taxon>Eubacteriales</taxon>
        <taxon>Clostridiaceae</taxon>
        <taxon>Clostridium</taxon>
    </lineage>
</organism>
<proteinExistence type="predicted"/>
<feature type="transmembrane region" description="Helical" evidence="1">
    <location>
        <begin position="369"/>
        <end position="391"/>
    </location>
</feature>
<dbReference type="GO" id="GO:0140359">
    <property type="term" value="F:ABC-type transporter activity"/>
    <property type="evidence" value="ECO:0007669"/>
    <property type="project" value="InterPro"/>
</dbReference>
<dbReference type="GO" id="GO:0005886">
    <property type="term" value="C:plasma membrane"/>
    <property type="evidence" value="ECO:0007669"/>
    <property type="project" value="UniProtKB-SubCell"/>
</dbReference>